<feature type="chain" id="PRO_5012177499" description="Ig-like domain-containing protein" evidence="1">
    <location>
        <begin position="30"/>
        <end position="136"/>
    </location>
</feature>
<dbReference type="EMBL" id="CP023778">
    <property type="protein sequence ID" value="ATL70111.1"/>
    <property type="molecule type" value="Genomic_DNA"/>
</dbReference>
<gene>
    <name evidence="2" type="ORF">CRH09_31910</name>
</gene>
<protein>
    <recommendedName>
        <fullName evidence="4">Ig-like domain-containing protein</fullName>
    </recommendedName>
</protein>
<evidence type="ECO:0000313" key="3">
    <source>
        <dbReference type="Proteomes" id="UP000221961"/>
    </source>
</evidence>
<reference evidence="2 3" key="1">
    <citation type="submission" date="2017-10" db="EMBL/GenBank/DDBJ databases">
        <title>Comparative genomics between pathogenic Norcardia.</title>
        <authorList>
            <person name="Zeng L."/>
        </authorList>
    </citation>
    <scope>NUCLEOTIDE SEQUENCE [LARGE SCALE GENOMIC DNA]</scope>
    <source>
        <strain evidence="2 3">NC_YFY_NT001</strain>
    </source>
</reference>
<organism evidence="2 3">
    <name type="scientific">Nocardia terpenica</name>
    <dbReference type="NCBI Taxonomy" id="455432"/>
    <lineage>
        <taxon>Bacteria</taxon>
        <taxon>Bacillati</taxon>
        <taxon>Actinomycetota</taxon>
        <taxon>Actinomycetes</taxon>
        <taxon>Mycobacteriales</taxon>
        <taxon>Nocardiaceae</taxon>
        <taxon>Nocardia</taxon>
    </lineage>
</organism>
<dbReference type="RefSeq" id="WP_098697105.1">
    <property type="nucleotide sequence ID" value="NZ_CP023778.1"/>
</dbReference>
<dbReference type="AlphaFoldDB" id="A0A291RR66"/>
<dbReference type="KEGG" id="ntp:CRH09_31910"/>
<dbReference type="GeneID" id="88361883"/>
<feature type="signal peptide" evidence="1">
    <location>
        <begin position="1"/>
        <end position="29"/>
    </location>
</feature>
<evidence type="ECO:0000313" key="2">
    <source>
        <dbReference type="EMBL" id="ATL70111.1"/>
    </source>
</evidence>
<keyword evidence="1" id="KW-0732">Signal</keyword>
<dbReference type="Proteomes" id="UP000221961">
    <property type="component" value="Chromosome"/>
</dbReference>
<evidence type="ECO:0008006" key="4">
    <source>
        <dbReference type="Google" id="ProtNLM"/>
    </source>
</evidence>
<proteinExistence type="predicted"/>
<evidence type="ECO:0000256" key="1">
    <source>
        <dbReference type="SAM" id="SignalP"/>
    </source>
</evidence>
<sequence>MIAYLFRIASPAIALAAAAALLNAPAADADVVGVTVISGPDGLLTGCSYTVVATVTHPPHEPGAVAFFNDQMQIPGWGDFHPDNGTVTTTWMPQRTGGQNITAVQTEPDGFNTRSYTRVDVTGTGLDTGSGCTRTS</sequence>
<accession>A0A291RR66</accession>
<name>A0A291RR66_9NOCA</name>